<feature type="domain" description="GH16" evidence="3">
    <location>
        <begin position="68"/>
        <end position="286"/>
    </location>
</feature>
<dbReference type="GO" id="GO:0016787">
    <property type="term" value="F:hydrolase activity"/>
    <property type="evidence" value="ECO:0007669"/>
    <property type="project" value="UniProtKB-KW"/>
</dbReference>
<evidence type="ECO:0000313" key="4">
    <source>
        <dbReference type="EMBL" id="MBC6467140.1"/>
    </source>
</evidence>
<keyword evidence="4" id="KW-0378">Hydrolase</keyword>
<gene>
    <name evidence="4" type="ORF">HKK74_16750</name>
</gene>
<dbReference type="Gene3D" id="2.60.120.200">
    <property type="match status" value="1"/>
</dbReference>
<accession>A0ABR7LRN3</accession>
<dbReference type="Proteomes" id="UP000805614">
    <property type="component" value="Unassembled WGS sequence"/>
</dbReference>
<comment type="caution">
    <text evidence="4">The sequence shown here is derived from an EMBL/GenBank/DDBJ whole genome shotgun (WGS) entry which is preliminary data.</text>
</comment>
<feature type="chain" id="PRO_5046186601" evidence="2">
    <location>
        <begin position="36"/>
        <end position="292"/>
    </location>
</feature>
<organism evidence="4 5">
    <name type="scientific">Actinomadura alba</name>
    <dbReference type="NCBI Taxonomy" id="406431"/>
    <lineage>
        <taxon>Bacteria</taxon>
        <taxon>Bacillati</taxon>
        <taxon>Actinomycetota</taxon>
        <taxon>Actinomycetes</taxon>
        <taxon>Streptosporangiales</taxon>
        <taxon>Thermomonosporaceae</taxon>
        <taxon>Actinomadura</taxon>
    </lineage>
</organism>
<reference evidence="4 5" key="1">
    <citation type="submission" date="2020-06" db="EMBL/GenBank/DDBJ databases">
        <title>Actinomadura xiongansis sp. nov., isolated from soil of Baiyangdian.</title>
        <authorList>
            <person name="Zhang X."/>
        </authorList>
    </citation>
    <scope>NUCLEOTIDE SEQUENCE [LARGE SCALE GENOMIC DNA]</scope>
    <source>
        <strain evidence="4 5">HBUM206468</strain>
    </source>
</reference>
<evidence type="ECO:0000313" key="5">
    <source>
        <dbReference type="Proteomes" id="UP000805614"/>
    </source>
</evidence>
<dbReference type="InterPro" id="IPR000757">
    <property type="entry name" value="Beta-glucanase-like"/>
</dbReference>
<protein>
    <submittedName>
        <fullName evidence="4">Glycoside hydrolase family 16 protein</fullName>
    </submittedName>
</protein>
<dbReference type="Pfam" id="PF00722">
    <property type="entry name" value="Glyco_hydro_16"/>
    <property type="match status" value="1"/>
</dbReference>
<evidence type="ECO:0000256" key="1">
    <source>
        <dbReference type="SAM" id="MobiDB-lite"/>
    </source>
</evidence>
<name>A0ABR7LRN3_9ACTN</name>
<feature type="region of interest" description="Disordered" evidence="1">
    <location>
        <begin position="37"/>
        <end position="68"/>
    </location>
</feature>
<keyword evidence="5" id="KW-1185">Reference proteome</keyword>
<dbReference type="SUPFAM" id="SSF49899">
    <property type="entry name" value="Concanavalin A-like lectins/glucanases"/>
    <property type="match status" value="1"/>
</dbReference>
<sequence>MSSADVLRGPALPALTCAALTCAALTCATIAPVPAGPPPAPSAAVRAADQGDGRQARGTGRIRGVPGPGAWGAPVLTENFDGHRPDPRKWAVYHSPGARENPRSGSAARVSGGKLRLTGGIYRGRDLSGGVASHFHQRYGRWEVRMRAERGVGYSAVALLWPERFGDPEFAEINFAEVIDPTRRTVGLFVHRGPDDDQRRRLIAADFTRWHTVAVDWLPDRLTFWLDGRRVWTYRGPLIPRRARMGLALQNDQVCDRGPGFCRNRTTPRWVTMDVDWVRVYRMPERWRRAGY</sequence>
<dbReference type="RefSeq" id="WP_187244146.1">
    <property type="nucleotide sequence ID" value="NZ_BAAAOK010000006.1"/>
</dbReference>
<proteinExistence type="predicted"/>
<dbReference type="EMBL" id="JABVEC010000011">
    <property type="protein sequence ID" value="MBC6467140.1"/>
    <property type="molecule type" value="Genomic_DNA"/>
</dbReference>
<keyword evidence="2" id="KW-0732">Signal</keyword>
<feature type="signal peptide" evidence="2">
    <location>
        <begin position="1"/>
        <end position="35"/>
    </location>
</feature>
<dbReference type="CDD" id="cd00413">
    <property type="entry name" value="Glyco_hydrolase_16"/>
    <property type="match status" value="1"/>
</dbReference>
<dbReference type="InterPro" id="IPR013320">
    <property type="entry name" value="ConA-like_dom_sf"/>
</dbReference>
<evidence type="ECO:0000259" key="3">
    <source>
        <dbReference type="PROSITE" id="PS51762"/>
    </source>
</evidence>
<evidence type="ECO:0000256" key="2">
    <source>
        <dbReference type="SAM" id="SignalP"/>
    </source>
</evidence>
<dbReference type="PROSITE" id="PS51762">
    <property type="entry name" value="GH16_2"/>
    <property type="match status" value="1"/>
</dbReference>